<dbReference type="Pfam" id="PF02146">
    <property type="entry name" value="SIR2"/>
    <property type="match status" value="1"/>
</dbReference>
<evidence type="ECO:0000256" key="2">
    <source>
        <dbReference type="ARBA" id="ARBA00022679"/>
    </source>
</evidence>
<proteinExistence type="inferred from homology"/>
<evidence type="ECO:0000313" key="16">
    <source>
        <dbReference type="Proteomes" id="UP000594454"/>
    </source>
</evidence>
<dbReference type="SUPFAM" id="SSF52467">
    <property type="entry name" value="DHS-like NAD/FAD-binding domain"/>
    <property type="match status" value="1"/>
</dbReference>
<dbReference type="OrthoDB" id="420264at2759"/>
<comment type="catalytic activity">
    <reaction evidence="6">
        <text>N(6)-hexadecanoyl-L-lysyl-[protein] + NAD(+) + H2O = 2''-O-hexadecanoyl-ADP-D-ribose + nicotinamide + L-lysyl-[protein]</text>
        <dbReference type="Rhea" id="RHEA:70563"/>
        <dbReference type="Rhea" id="RHEA-COMP:9752"/>
        <dbReference type="Rhea" id="RHEA-COMP:14175"/>
        <dbReference type="ChEBI" id="CHEBI:15377"/>
        <dbReference type="ChEBI" id="CHEBI:17154"/>
        <dbReference type="ChEBI" id="CHEBI:29969"/>
        <dbReference type="ChEBI" id="CHEBI:57540"/>
        <dbReference type="ChEBI" id="CHEBI:138936"/>
        <dbReference type="ChEBI" id="CHEBI:189673"/>
    </reaction>
    <physiologicalReaction direction="left-to-right" evidence="6">
        <dbReference type="Rhea" id="RHEA:70564"/>
    </physiologicalReaction>
</comment>
<feature type="compositionally biased region" description="Basic and acidic residues" evidence="13">
    <location>
        <begin position="1"/>
        <end position="28"/>
    </location>
</feature>
<keyword evidence="3 8" id="KW-0479">Metal-binding</keyword>
<evidence type="ECO:0000256" key="5">
    <source>
        <dbReference type="ARBA" id="ARBA00023027"/>
    </source>
</evidence>
<dbReference type="GO" id="GO:0008270">
    <property type="term" value="F:zinc ion binding"/>
    <property type="evidence" value="ECO:0007669"/>
    <property type="project" value="UniProtKB-UniRule"/>
</dbReference>
<evidence type="ECO:0000256" key="7">
    <source>
        <dbReference type="ARBA" id="ARBA00048905"/>
    </source>
</evidence>
<reference evidence="15 16" key="1">
    <citation type="submission" date="2020-11" db="EMBL/GenBank/DDBJ databases">
        <authorList>
            <person name="Wallbank WR R."/>
            <person name="Pardo Diaz C."/>
            <person name="Kozak K."/>
            <person name="Martin S."/>
            <person name="Jiggins C."/>
            <person name="Moest M."/>
            <person name="Warren A I."/>
            <person name="Generalovic N T."/>
            <person name="Byers J.R.P. K."/>
            <person name="Montejo-Kovacevich G."/>
            <person name="Yen C E."/>
        </authorList>
    </citation>
    <scope>NUCLEOTIDE SEQUENCE [LARGE SCALE GENOMIC DNA]</scope>
</reference>
<dbReference type="GO" id="GO:0005634">
    <property type="term" value="C:nucleus"/>
    <property type="evidence" value="ECO:0007669"/>
    <property type="project" value="TreeGrafter"/>
</dbReference>
<feature type="binding site" evidence="10">
    <location>
        <begin position="102"/>
        <end position="104"/>
    </location>
    <ligand>
        <name>NAD(+)</name>
        <dbReference type="ChEBI" id="CHEBI:57540"/>
    </ligand>
</feature>
<feature type="binding site" evidence="10">
    <location>
        <begin position="174"/>
        <end position="177"/>
    </location>
    <ligand>
        <name>NAD(+)</name>
        <dbReference type="ChEBI" id="CHEBI:57540"/>
    </ligand>
</feature>
<keyword evidence="16" id="KW-1185">Reference proteome</keyword>
<comment type="catalytic activity">
    <reaction evidence="8">
        <text>N(6)-acetyl-L-lysyl-[protein] + NAD(+) + H2O = 2''-O-acetyl-ADP-D-ribose + nicotinamide + L-lysyl-[protein]</text>
        <dbReference type="Rhea" id="RHEA:43636"/>
        <dbReference type="Rhea" id="RHEA-COMP:9752"/>
        <dbReference type="Rhea" id="RHEA-COMP:10731"/>
        <dbReference type="ChEBI" id="CHEBI:15377"/>
        <dbReference type="ChEBI" id="CHEBI:17154"/>
        <dbReference type="ChEBI" id="CHEBI:29969"/>
        <dbReference type="ChEBI" id="CHEBI:57540"/>
        <dbReference type="ChEBI" id="CHEBI:61930"/>
        <dbReference type="ChEBI" id="CHEBI:83767"/>
        <dbReference type="EC" id="2.3.1.286"/>
    </reaction>
</comment>
<accession>A0A7R8YSL2</accession>
<dbReference type="OMA" id="ATHSCID"/>
<dbReference type="InterPro" id="IPR050134">
    <property type="entry name" value="NAD-dep_sirtuin_deacylases"/>
</dbReference>
<feature type="region of interest" description="Disordered" evidence="13">
    <location>
        <begin position="381"/>
        <end position="413"/>
    </location>
</feature>
<dbReference type="PANTHER" id="PTHR11085:SF6">
    <property type="entry name" value="NAD-DEPENDENT PROTEIN DEACETYLASE SIRTUIN-2"/>
    <property type="match status" value="1"/>
</dbReference>
<sequence>MSGERKSKDKPSSSSEHDRQDDSDRSSENEMGFTLESVRNYLEKKLGFYKESEGKSSQSDDNEKVIEDLTFEGVANHWKKNGFKKIVTMVGAGISTSAGIPDFRSPGTGLYHNLEKYNLPHPTAIFEMDYFQDNPKPFFVLAKELYPGTFKPTPCHYFIRLLQDKGLLVRHYTQNIDTLERIAGVKDEKLVEAHGTFYTNHCLECRAEYSMEWMKEQIFADEIPTCTRCPGVVKPDIVFFGENLPNKFYEYPSRDFKDCDLLIIMGTSLEVQPFASLVERANSRCIRLLINREKVGSRHDVLSSWLLFSKGLLYDDGENKRDVAWIGDCDDGVYALAEAIGWGDELKELVAKEHARIDKMSKGHEEVSDEEVDQLAEQLGKLGKTEEEVSREIDIQSASSGAKSLKNADDKSK</sequence>
<feature type="compositionally biased region" description="Basic and acidic residues" evidence="13">
    <location>
        <begin position="383"/>
        <end position="394"/>
    </location>
</feature>
<keyword evidence="4 8" id="KW-0862">Zinc</keyword>
<feature type="active site" description="Proton acceptor" evidence="9 12">
    <location>
        <position position="194"/>
    </location>
</feature>
<feature type="binding site" evidence="10">
    <location>
        <begin position="267"/>
        <end position="268"/>
    </location>
    <ligand>
        <name>NAD(+)</name>
        <dbReference type="ChEBI" id="CHEBI:57540"/>
    </ligand>
</feature>
<dbReference type="GO" id="GO:0070403">
    <property type="term" value="F:NAD+ binding"/>
    <property type="evidence" value="ECO:0007669"/>
    <property type="project" value="UniProtKB-UniRule"/>
</dbReference>
<gene>
    <name evidence="15" type="ORF">HERILL_LOCUS6883</name>
</gene>
<dbReference type="InterPro" id="IPR026591">
    <property type="entry name" value="Sirtuin_cat_small_dom_sf"/>
</dbReference>
<dbReference type="CDD" id="cd01408">
    <property type="entry name" value="SIRT1"/>
    <property type="match status" value="1"/>
</dbReference>
<dbReference type="PIRSF" id="PIRSF037938">
    <property type="entry name" value="SIR2_euk"/>
    <property type="match status" value="1"/>
</dbReference>
<evidence type="ECO:0000313" key="15">
    <source>
        <dbReference type="EMBL" id="CAD7083962.1"/>
    </source>
</evidence>
<keyword evidence="5 8" id="KW-0520">NAD</keyword>
<dbReference type="InParanoid" id="A0A7R8YSL2"/>
<protein>
    <recommendedName>
        <fullName evidence="8">NAD-dependent protein deacetylase</fullName>
        <ecNumber evidence="8">2.3.1.286</ecNumber>
    </recommendedName>
</protein>
<keyword evidence="2 8" id="KW-0808">Transferase</keyword>
<dbReference type="Gene3D" id="3.40.50.1220">
    <property type="entry name" value="TPP-binding domain"/>
    <property type="match status" value="1"/>
</dbReference>
<evidence type="ECO:0000256" key="4">
    <source>
        <dbReference type="ARBA" id="ARBA00022833"/>
    </source>
</evidence>
<evidence type="ECO:0000256" key="3">
    <source>
        <dbReference type="ARBA" id="ARBA00022723"/>
    </source>
</evidence>
<feature type="binding site" evidence="10">
    <location>
        <begin position="92"/>
        <end position="96"/>
    </location>
    <ligand>
        <name>NAD(+)</name>
        <dbReference type="ChEBI" id="CHEBI:57540"/>
    </ligand>
</feature>
<dbReference type="InterPro" id="IPR003000">
    <property type="entry name" value="Sirtuin"/>
</dbReference>
<feature type="region of interest" description="Disordered" evidence="13">
    <location>
        <begin position="1"/>
        <end position="34"/>
    </location>
</feature>
<dbReference type="InterPro" id="IPR029035">
    <property type="entry name" value="DHS-like_NAD/FAD-binding_dom"/>
</dbReference>
<evidence type="ECO:0000256" key="11">
    <source>
        <dbReference type="PIRSR" id="PIRSR037938-3"/>
    </source>
</evidence>
<comment type="cofactor">
    <cofactor evidence="11">
        <name>Zn(2+)</name>
        <dbReference type="ChEBI" id="CHEBI:29105"/>
    </cofactor>
    <text evidence="11">Binds 1 zinc ion per subunit.</text>
</comment>
<dbReference type="PROSITE" id="PS50305">
    <property type="entry name" value="SIRTUIN"/>
    <property type="match status" value="1"/>
</dbReference>
<evidence type="ECO:0000256" key="12">
    <source>
        <dbReference type="PROSITE-ProRule" id="PRU00236"/>
    </source>
</evidence>
<dbReference type="FunCoup" id="A0A7R8YSL2">
    <property type="interactions" value="1907"/>
</dbReference>
<evidence type="ECO:0000256" key="9">
    <source>
        <dbReference type="PIRSR" id="PIRSR037938-1"/>
    </source>
</evidence>
<dbReference type="GO" id="GO:0017136">
    <property type="term" value="F:histone deacetylase activity, NAD-dependent"/>
    <property type="evidence" value="ECO:0007669"/>
    <property type="project" value="InterPro"/>
</dbReference>
<evidence type="ECO:0000256" key="10">
    <source>
        <dbReference type="PIRSR" id="PIRSR037938-2"/>
    </source>
</evidence>
<dbReference type="PANTHER" id="PTHR11085">
    <property type="entry name" value="NAD-DEPENDENT PROTEIN DEACYLASE SIRTUIN-5, MITOCHONDRIAL-RELATED"/>
    <property type="match status" value="1"/>
</dbReference>
<evidence type="ECO:0000256" key="6">
    <source>
        <dbReference type="ARBA" id="ARBA00048378"/>
    </source>
</evidence>
<evidence type="ECO:0000256" key="1">
    <source>
        <dbReference type="ARBA" id="ARBA00006924"/>
    </source>
</evidence>
<comment type="similarity">
    <text evidence="1 8">Belongs to the sirtuin family. Class I subfamily.</text>
</comment>
<feature type="binding site" evidence="10">
    <location>
        <position position="329"/>
    </location>
    <ligand>
        <name>NAD(+)</name>
        <dbReference type="ChEBI" id="CHEBI:57540"/>
    </ligand>
</feature>
<feature type="binding site" evidence="11 12">
    <location>
        <position position="202"/>
    </location>
    <ligand>
        <name>Zn(2+)</name>
        <dbReference type="ChEBI" id="CHEBI:29105"/>
    </ligand>
</feature>
<dbReference type="AlphaFoldDB" id="A0A7R8YSL2"/>
<name>A0A7R8YSL2_HERIL</name>
<dbReference type="Proteomes" id="UP000594454">
    <property type="component" value="Chromosome 3"/>
</dbReference>
<evidence type="ECO:0000256" key="13">
    <source>
        <dbReference type="SAM" id="MobiDB-lite"/>
    </source>
</evidence>
<evidence type="ECO:0000256" key="8">
    <source>
        <dbReference type="PIRNR" id="PIRNR037938"/>
    </source>
</evidence>
<dbReference type="EMBL" id="LR899011">
    <property type="protein sequence ID" value="CAD7083962.1"/>
    <property type="molecule type" value="Genomic_DNA"/>
</dbReference>
<feature type="binding site" evidence="11 12">
    <location>
        <position position="229"/>
    </location>
    <ligand>
        <name>Zn(2+)</name>
        <dbReference type="ChEBI" id="CHEBI:29105"/>
    </ligand>
</feature>
<dbReference type="EC" id="2.3.1.286" evidence="8"/>
<organism evidence="15 16">
    <name type="scientific">Hermetia illucens</name>
    <name type="common">Black soldier fly</name>
    <dbReference type="NCBI Taxonomy" id="343691"/>
    <lineage>
        <taxon>Eukaryota</taxon>
        <taxon>Metazoa</taxon>
        <taxon>Ecdysozoa</taxon>
        <taxon>Arthropoda</taxon>
        <taxon>Hexapoda</taxon>
        <taxon>Insecta</taxon>
        <taxon>Pterygota</taxon>
        <taxon>Neoptera</taxon>
        <taxon>Endopterygota</taxon>
        <taxon>Diptera</taxon>
        <taxon>Brachycera</taxon>
        <taxon>Stratiomyomorpha</taxon>
        <taxon>Stratiomyidae</taxon>
        <taxon>Hermetiinae</taxon>
        <taxon>Hermetia</taxon>
    </lineage>
</organism>
<evidence type="ECO:0000259" key="14">
    <source>
        <dbReference type="PROSITE" id="PS50305"/>
    </source>
</evidence>
<feature type="domain" description="Deacetylase sirtuin-type" evidence="14">
    <location>
        <begin position="64"/>
        <end position="343"/>
    </location>
</feature>
<feature type="binding site" evidence="11 12">
    <location>
        <position position="226"/>
    </location>
    <ligand>
        <name>Zn(2+)</name>
        <dbReference type="ChEBI" id="CHEBI:29105"/>
    </ligand>
</feature>
<comment type="catalytic activity">
    <reaction evidence="7">
        <text>N(6)-tetradecanoyl-L-lysyl-[protein] + NAD(+) + H2O = 2''-O-tetradecanoyl-ADP-D-ribose + nicotinamide + L-lysyl-[protein]</text>
        <dbReference type="Rhea" id="RHEA:70567"/>
        <dbReference type="Rhea" id="RHEA-COMP:9752"/>
        <dbReference type="Rhea" id="RHEA-COMP:15437"/>
        <dbReference type="ChEBI" id="CHEBI:15377"/>
        <dbReference type="ChEBI" id="CHEBI:17154"/>
        <dbReference type="ChEBI" id="CHEBI:29969"/>
        <dbReference type="ChEBI" id="CHEBI:57540"/>
        <dbReference type="ChEBI" id="CHEBI:141129"/>
        <dbReference type="ChEBI" id="CHEBI:189674"/>
    </reaction>
    <physiologicalReaction direction="left-to-right" evidence="7">
        <dbReference type="Rhea" id="RHEA:70568"/>
    </physiologicalReaction>
</comment>
<dbReference type="Gene3D" id="3.30.1600.10">
    <property type="entry name" value="SIR2/SIRT2 'Small Domain"/>
    <property type="match status" value="1"/>
</dbReference>
<dbReference type="InterPro" id="IPR017328">
    <property type="entry name" value="Sirtuin_class_I"/>
</dbReference>
<feature type="binding site" evidence="11 12">
    <location>
        <position position="205"/>
    </location>
    <ligand>
        <name>Zn(2+)</name>
        <dbReference type="ChEBI" id="CHEBI:29105"/>
    </ligand>
</feature>
<feature type="binding site" evidence="10">
    <location>
        <begin position="291"/>
        <end position="293"/>
    </location>
    <ligand>
        <name>NAD(+)</name>
        <dbReference type="ChEBI" id="CHEBI:57540"/>
    </ligand>
</feature>
<dbReference type="InterPro" id="IPR026590">
    <property type="entry name" value="Ssirtuin_cat_dom"/>
</dbReference>